<gene>
    <name evidence="1" type="ORF">A3K06_01060</name>
</gene>
<dbReference type="EMBL" id="MFEG01000021">
    <property type="protein sequence ID" value="OGE75949.1"/>
    <property type="molecule type" value="Genomic_DNA"/>
</dbReference>
<dbReference type="InterPro" id="IPR050793">
    <property type="entry name" value="CMP-NeuNAc_synthase"/>
</dbReference>
<dbReference type="InterPro" id="IPR029044">
    <property type="entry name" value="Nucleotide-diphossugar_trans"/>
</dbReference>
<dbReference type="PANTHER" id="PTHR21485:SF6">
    <property type="entry name" value="N-ACYLNEURAMINATE CYTIDYLYLTRANSFERASE-RELATED"/>
    <property type="match status" value="1"/>
</dbReference>
<accession>A0A1F5NE55</accession>
<dbReference type="SUPFAM" id="SSF53448">
    <property type="entry name" value="Nucleotide-diphospho-sugar transferases"/>
    <property type="match status" value="1"/>
</dbReference>
<evidence type="ECO:0008006" key="3">
    <source>
        <dbReference type="Google" id="ProtNLM"/>
    </source>
</evidence>
<evidence type="ECO:0000313" key="2">
    <source>
        <dbReference type="Proteomes" id="UP000176547"/>
    </source>
</evidence>
<dbReference type="CDD" id="cd02513">
    <property type="entry name" value="CMP-NeuAc_Synthase"/>
    <property type="match status" value="1"/>
</dbReference>
<dbReference type="PANTHER" id="PTHR21485">
    <property type="entry name" value="HAD SUPERFAMILY MEMBERS CMAS AND KDSC"/>
    <property type="match status" value="1"/>
</dbReference>
<organism evidence="1 2">
    <name type="scientific">Candidatus Doudnabacteria bacterium RIFCSPHIGHO2_01_52_17</name>
    <dbReference type="NCBI Taxonomy" id="1817820"/>
    <lineage>
        <taxon>Bacteria</taxon>
        <taxon>Candidatus Doudnaibacteriota</taxon>
    </lineage>
</organism>
<reference evidence="1 2" key="1">
    <citation type="journal article" date="2016" name="Nat. Commun.">
        <title>Thousands of microbial genomes shed light on interconnected biogeochemical processes in an aquifer system.</title>
        <authorList>
            <person name="Anantharaman K."/>
            <person name="Brown C.T."/>
            <person name="Hug L.A."/>
            <person name="Sharon I."/>
            <person name="Castelle C.J."/>
            <person name="Probst A.J."/>
            <person name="Thomas B.C."/>
            <person name="Singh A."/>
            <person name="Wilkins M.J."/>
            <person name="Karaoz U."/>
            <person name="Brodie E.L."/>
            <person name="Williams K.H."/>
            <person name="Hubbard S.S."/>
            <person name="Banfield J.F."/>
        </authorList>
    </citation>
    <scope>NUCLEOTIDE SEQUENCE [LARGE SCALE GENOMIC DNA]</scope>
</reference>
<evidence type="ECO:0000313" key="1">
    <source>
        <dbReference type="EMBL" id="OGE75949.1"/>
    </source>
</evidence>
<dbReference type="Gene3D" id="3.90.550.10">
    <property type="entry name" value="Spore Coat Polysaccharide Biosynthesis Protein SpsA, Chain A"/>
    <property type="match status" value="1"/>
</dbReference>
<proteinExistence type="predicted"/>
<comment type="caution">
    <text evidence="1">The sequence shown here is derived from an EMBL/GenBank/DDBJ whole genome shotgun (WGS) entry which is preliminary data.</text>
</comment>
<dbReference type="AlphaFoldDB" id="A0A1F5NE55"/>
<dbReference type="Pfam" id="PF02348">
    <property type="entry name" value="CTP_transf_3"/>
    <property type="match status" value="1"/>
</dbReference>
<dbReference type="GO" id="GO:0008781">
    <property type="term" value="F:N-acylneuraminate cytidylyltransferase activity"/>
    <property type="evidence" value="ECO:0007669"/>
    <property type="project" value="TreeGrafter"/>
</dbReference>
<dbReference type="Proteomes" id="UP000176547">
    <property type="component" value="Unassembled WGS sequence"/>
</dbReference>
<protein>
    <recommendedName>
        <fullName evidence="3">Pseudaminic acid cytidylyltransferase</fullName>
    </recommendedName>
</protein>
<dbReference type="InterPro" id="IPR003329">
    <property type="entry name" value="Cytidylyl_trans"/>
</dbReference>
<name>A0A1F5NE55_9BACT</name>
<sequence>MKKHENIVGIIPARAGSRRVPGKNIRMFAGKPLLAWTVEEARKSKYLDRVIVSTEDEKTARIAKRYGAEVPFMRPNALAKSSTFTEPVLRHAIEWLKKNENYKTDIMVLLYTTNPLRSYRHIDEAIELFLKKRPDSLSSACEMGDAHHHPQWVFRPVRKGGHTELVNAVGDNIQDAPLMSQYLSKYYVKNDIVYVFRPKVLYQKNPCFWGGKRQEAYYMDSFYDEDINTQEDWDRVEKKFKVFKKIGKVKARLRR</sequence>